<organism evidence="2 3">
    <name type="scientific">Synechococcus lacustris str. Tous</name>
    <dbReference type="NCBI Taxonomy" id="1910958"/>
    <lineage>
        <taxon>Bacteria</taxon>
        <taxon>Bacillati</taxon>
        <taxon>Cyanobacteriota</taxon>
        <taxon>Cyanophyceae</taxon>
        <taxon>Synechococcales</taxon>
        <taxon>Synechococcaceae</taxon>
        <taxon>Synechococcus</taxon>
    </lineage>
</organism>
<gene>
    <name evidence="2" type="ORF">C7K08_09465</name>
</gene>
<reference evidence="3" key="1">
    <citation type="submission" date="2018-03" db="EMBL/GenBank/DDBJ databases">
        <title>Ecological and genomic features of two cosmopolitan and abundant freshwater picocyanobacteria.</title>
        <authorList>
            <person name="Cabello-Yeves P.J."/>
            <person name="Picazo A."/>
            <person name="Camacho A."/>
            <person name="Callieri C."/>
            <person name="Rosselli R."/>
            <person name="Roda-Garcia J."/>
            <person name="Coutinho F.H."/>
            <person name="Rodriguez-Valera F."/>
        </authorList>
    </citation>
    <scope>NUCLEOTIDE SEQUENCE [LARGE SCALE GENOMIC DNA]</scope>
    <source>
        <strain evidence="3">Tous</strain>
    </source>
</reference>
<dbReference type="InterPro" id="IPR041329">
    <property type="entry name" value="YubB_C"/>
</dbReference>
<evidence type="ECO:0000313" key="3">
    <source>
        <dbReference type="Proteomes" id="UP000240206"/>
    </source>
</evidence>
<feature type="domain" description="YubB ferredoxin-like" evidence="1">
    <location>
        <begin position="113"/>
        <end position="168"/>
    </location>
</feature>
<dbReference type="RefSeq" id="WP_106500391.1">
    <property type="nucleotide sequence ID" value="NZ_PXVC01000047.1"/>
</dbReference>
<dbReference type="Gene3D" id="3.30.70.1270">
    <property type="entry name" value="Api92-like domains"/>
    <property type="match status" value="1"/>
</dbReference>
<sequence>MPSYCSNSLQISNLTAEQKNLISNTFIKKQETSSPEWESHFLATFCPEPDYSVVPVAKCFPDLNAQFAETPEEAITALVNKPEIHEDSWYEWRLQNWGTKWEFCDVTLNPDTDASEFNCSFLTAWSPPIEGLFKISTRFPNALFTLFYTEDGCDFTGVTFLKDGKAFDQEFPISKIRKYWLKQFHLDLFERSQADEAEEDGDLIDELNDLWCDHDSDAIDSILDPVAGCLKQLILSSNPPSEPIQLMIGSQLIEVGIEPWVPPVIRSMSLEDATKLVQETFQSISKPVALTAS</sequence>
<evidence type="ECO:0000259" key="1">
    <source>
        <dbReference type="Pfam" id="PF18406"/>
    </source>
</evidence>
<dbReference type="AlphaFoldDB" id="A0A2P7ED64"/>
<dbReference type="Proteomes" id="UP000240206">
    <property type="component" value="Unassembled WGS sequence"/>
</dbReference>
<keyword evidence="3" id="KW-1185">Reference proteome</keyword>
<protein>
    <recommendedName>
        <fullName evidence="1">YubB ferredoxin-like domain-containing protein</fullName>
    </recommendedName>
</protein>
<name>A0A2P7ED64_9SYNE</name>
<dbReference type="Pfam" id="PF18406">
    <property type="entry name" value="DUF1281_C"/>
    <property type="match status" value="1"/>
</dbReference>
<evidence type="ECO:0000313" key="2">
    <source>
        <dbReference type="EMBL" id="PSI01157.1"/>
    </source>
</evidence>
<proteinExistence type="predicted"/>
<comment type="caution">
    <text evidence="2">The sequence shown here is derived from an EMBL/GenBank/DDBJ whole genome shotgun (WGS) entry which is preliminary data.</text>
</comment>
<accession>A0A2P7ED64</accession>
<dbReference type="EMBL" id="PXVC01000047">
    <property type="protein sequence ID" value="PSI01157.1"/>
    <property type="molecule type" value="Genomic_DNA"/>
</dbReference>